<keyword evidence="5" id="KW-0687">Ribonucleoprotein</keyword>
<dbReference type="STRING" id="1076937.SAMN04488120_102271"/>
<dbReference type="PANTHER" id="PTHR10545">
    <property type="entry name" value="DIAMINE N-ACETYLTRANSFERASE"/>
    <property type="match status" value="1"/>
</dbReference>
<evidence type="ECO:0000259" key="4">
    <source>
        <dbReference type="PROSITE" id="PS51186"/>
    </source>
</evidence>
<dbReference type="SUPFAM" id="SSF55729">
    <property type="entry name" value="Acyl-CoA N-acyltransferases (Nat)"/>
    <property type="match status" value="1"/>
</dbReference>
<dbReference type="GO" id="GO:0005840">
    <property type="term" value="C:ribosome"/>
    <property type="evidence" value="ECO:0007669"/>
    <property type="project" value="UniProtKB-KW"/>
</dbReference>
<dbReference type="PROSITE" id="PS51186">
    <property type="entry name" value="GNAT"/>
    <property type="match status" value="1"/>
</dbReference>
<dbReference type="CDD" id="cd04301">
    <property type="entry name" value="NAT_SF"/>
    <property type="match status" value="1"/>
</dbReference>
<name>A0A1I2HWA9_9GAMM</name>
<dbReference type="GO" id="GO:0008080">
    <property type="term" value="F:N-acetyltransferase activity"/>
    <property type="evidence" value="ECO:0007669"/>
    <property type="project" value="TreeGrafter"/>
</dbReference>
<gene>
    <name evidence="5" type="ORF">SAMN04488120_102271</name>
</gene>
<keyword evidence="2" id="KW-0808">Transferase</keyword>
<dbReference type="InterPro" id="IPR016181">
    <property type="entry name" value="Acyl_CoA_acyltransferase"/>
</dbReference>
<keyword evidence="3" id="KW-0012">Acyltransferase</keyword>
<evidence type="ECO:0000313" key="5">
    <source>
        <dbReference type="EMBL" id="SFF33838.1"/>
    </source>
</evidence>
<protein>
    <submittedName>
        <fullName evidence="5">Ribosomal protein S18 acetylase RimI</fullName>
    </submittedName>
</protein>
<dbReference type="RefSeq" id="WP_091531600.1">
    <property type="nucleotide sequence ID" value="NZ_FOOC01000002.1"/>
</dbReference>
<keyword evidence="5" id="KW-0689">Ribosomal protein</keyword>
<feature type="domain" description="N-acetyltransferase" evidence="4">
    <location>
        <begin position="4"/>
        <end position="163"/>
    </location>
</feature>
<evidence type="ECO:0000256" key="2">
    <source>
        <dbReference type="ARBA" id="ARBA00022679"/>
    </source>
</evidence>
<dbReference type="InterPro" id="IPR000182">
    <property type="entry name" value="GNAT_dom"/>
</dbReference>
<dbReference type="PANTHER" id="PTHR10545:SF29">
    <property type="entry name" value="GH14572P-RELATED"/>
    <property type="match status" value="1"/>
</dbReference>
<evidence type="ECO:0000313" key="6">
    <source>
        <dbReference type="Proteomes" id="UP000199771"/>
    </source>
</evidence>
<dbReference type="OrthoDB" id="9805924at2"/>
<accession>A0A1I2HWA9</accession>
<dbReference type="EMBL" id="FOOC01000002">
    <property type="protein sequence ID" value="SFF33838.1"/>
    <property type="molecule type" value="Genomic_DNA"/>
</dbReference>
<dbReference type="Pfam" id="PF00583">
    <property type="entry name" value="Acetyltransf_1"/>
    <property type="match status" value="1"/>
</dbReference>
<dbReference type="InterPro" id="IPR051016">
    <property type="entry name" value="Diverse_Substrate_AcTransf"/>
</dbReference>
<dbReference type="Proteomes" id="UP000199771">
    <property type="component" value="Unassembled WGS sequence"/>
</dbReference>
<dbReference type="Gene3D" id="3.40.630.30">
    <property type="match status" value="1"/>
</dbReference>
<keyword evidence="6" id="KW-1185">Reference proteome</keyword>
<sequence length="164" mass="17969">MTAVSIRPARPQDVPTILALIRALAEYEKLLHEVTATEAALHAGLFGPRPHAEAVLAWDGDEAAGFALYFHSFSTFLARPGIYLEDLFVRPEYRGRGIGKALLAEVARVAVARGCGRLEWAVLDWNAPAIAFYRRFGAQALADWTVHRISGPALHTLAAQARPR</sequence>
<evidence type="ECO:0000256" key="1">
    <source>
        <dbReference type="ARBA" id="ARBA00008694"/>
    </source>
</evidence>
<organism evidence="5 6">
    <name type="scientific">Fontimonas thermophila</name>
    <dbReference type="NCBI Taxonomy" id="1076937"/>
    <lineage>
        <taxon>Bacteria</taxon>
        <taxon>Pseudomonadati</taxon>
        <taxon>Pseudomonadota</taxon>
        <taxon>Gammaproteobacteria</taxon>
        <taxon>Nevskiales</taxon>
        <taxon>Nevskiaceae</taxon>
        <taxon>Fontimonas</taxon>
    </lineage>
</organism>
<reference evidence="5 6" key="1">
    <citation type="submission" date="2016-10" db="EMBL/GenBank/DDBJ databases">
        <authorList>
            <person name="de Groot N.N."/>
        </authorList>
    </citation>
    <scope>NUCLEOTIDE SEQUENCE [LARGE SCALE GENOMIC DNA]</scope>
    <source>
        <strain evidence="5 6">DSM 23609</strain>
    </source>
</reference>
<dbReference type="FunFam" id="3.40.630.30:FF:000064">
    <property type="entry name" value="GNAT family acetyltransferase"/>
    <property type="match status" value="1"/>
</dbReference>
<dbReference type="AlphaFoldDB" id="A0A1I2HWA9"/>
<evidence type="ECO:0000256" key="3">
    <source>
        <dbReference type="ARBA" id="ARBA00023315"/>
    </source>
</evidence>
<comment type="similarity">
    <text evidence="1">Belongs to the acetyltransferase family.</text>
</comment>
<proteinExistence type="inferred from homology"/>